<gene>
    <name evidence="1" type="ORF">E2C01_035778</name>
</gene>
<protein>
    <submittedName>
        <fullName evidence="1">Uncharacterized protein</fullName>
    </submittedName>
</protein>
<dbReference type="EMBL" id="VSRR010005332">
    <property type="protein sequence ID" value="MPC42164.1"/>
    <property type="molecule type" value="Genomic_DNA"/>
</dbReference>
<evidence type="ECO:0000313" key="2">
    <source>
        <dbReference type="Proteomes" id="UP000324222"/>
    </source>
</evidence>
<evidence type="ECO:0000313" key="1">
    <source>
        <dbReference type="EMBL" id="MPC42164.1"/>
    </source>
</evidence>
<proteinExistence type="predicted"/>
<sequence length="73" mass="8010">MFGLQLTTPTLSRTPAEPLGDLPTIRAFKEPKDKYKVRFCMDELSRPDYAVAGTINGSRATTMSVTGCKCVII</sequence>
<keyword evidence="2" id="KW-1185">Reference proteome</keyword>
<dbReference type="Proteomes" id="UP000324222">
    <property type="component" value="Unassembled WGS sequence"/>
</dbReference>
<dbReference type="AlphaFoldDB" id="A0A5B7FCD6"/>
<reference evidence="1 2" key="1">
    <citation type="submission" date="2019-05" db="EMBL/GenBank/DDBJ databases">
        <title>Another draft genome of Portunus trituberculatus and its Hox gene families provides insights of decapod evolution.</title>
        <authorList>
            <person name="Jeong J.-H."/>
            <person name="Song I."/>
            <person name="Kim S."/>
            <person name="Choi T."/>
            <person name="Kim D."/>
            <person name="Ryu S."/>
            <person name="Kim W."/>
        </authorList>
    </citation>
    <scope>NUCLEOTIDE SEQUENCE [LARGE SCALE GENOMIC DNA]</scope>
    <source>
        <tissue evidence="1">Muscle</tissue>
    </source>
</reference>
<organism evidence="1 2">
    <name type="scientific">Portunus trituberculatus</name>
    <name type="common">Swimming crab</name>
    <name type="synonym">Neptunus trituberculatus</name>
    <dbReference type="NCBI Taxonomy" id="210409"/>
    <lineage>
        <taxon>Eukaryota</taxon>
        <taxon>Metazoa</taxon>
        <taxon>Ecdysozoa</taxon>
        <taxon>Arthropoda</taxon>
        <taxon>Crustacea</taxon>
        <taxon>Multicrustacea</taxon>
        <taxon>Malacostraca</taxon>
        <taxon>Eumalacostraca</taxon>
        <taxon>Eucarida</taxon>
        <taxon>Decapoda</taxon>
        <taxon>Pleocyemata</taxon>
        <taxon>Brachyura</taxon>
        <taxon>Eubrachyura</taxon>
        <taxon>Portunoidea</taxon>
        <taxon>Portunidae</taxon>
        <taxon>Portuninae</taxon>
        <taxon>Portunus</taxon>
    </lineage>
</organism>
<name>A0A5B7FCD6_PORTR</name>
<comment type="caution">
    <text evidence="1">The sequence shown here is derived from an EMBL/GenBank/DDBJ whole genome shotgun (WGS) entry which is preliminary data.</text>
</comment>
<accession>A0A5B7FCD6</accession>